<evidence type="ECO:0000256" key="2">
    <source>
        <dbReference type="ARBA" id="ARBA00009166"/>
    </source>
</evidence>
<protein>
    <recommendedName>
        <fullName evidence="7">G-protein coupled receptors family 1 profile domain-containing protein</fullName>
    </recommendedName>
</protein>
<dbReference type="SUPFAM" id="SSF81321">
    <property type="entry name" value="Family A G protein-coupled receptor-like"/>
    <property type="match status" value="1"/>
</dbReference>
<dbReference type="AlphaFoldDB" id="A0A3P8AGF4"/>
<accession>A0A3P8AGF4</accession>
<dbReference type="PANTHER" id="PTHR22945:SF25">
    <property type="entry name" value="SERPENTINE RECEPTOR, CLASS D (DELTA)"/>
    <property type="match status" value="1"/>
</dbReference>
<evidence type="ECO:0000313" key="8">
    <source>
        <dbReference type="EMBL" id="VDO60265.1"/>
    </source>
</evidence>
<dbReference type="OrthoDB" id="5865968at2759"/>
<gene>
    <name evidence="8" type="ORF">HPBE_LOCUS4163</name>
</gene>
<keyword evidence="4 6" id="KW-1133">Transmembrane helix</keyword>
<feature type="domain" description="G-protein coupled receptors family 1 profile" evidence="7">
    <location>
        <begin position="1"/>
        <end position="110"/>
    </location>
</feature>
<dbReference type="InterPro" id="IPR019421">
    <property type="entry name" value="7TM_GPCR_serpentine_rcpt_Srd"/>
</dbReference>
<dbReference type="Pfam" id="PF10317">
    <property type="entry name" value="7TM_GPCR_Srd"/>
    <property type="match status" value="1"/>
</dbReference>
<dbReference type="PROSITE" id="PS50262">
    <property type="entry name" value="G_PROTEIN_RECEP_F1_2"/>
    <property type="match status" value="1"/>
</dbReference>
<dbReference type="PANTHER" id="PTHR22945">
    <property type="entry name" value="SERPENTINE RECEPTOR, CLASS D DELTA"/>
    <property type="match status" value="1"/>
</dbReference>
<evidence type="ECO:0000256" key="3">
    <source>
        <dbReference type="ARBA" id="ARBA00022692"/>
    </source>
</evidence>
<dbReference type="InterPro" id="IPR017452">
    <property type="entry name" value="GPCR_Rhodpsn_7TM"/>
</dbReference>
<comment type="subcellular location">
    <subcellularLocation>
        <location evidence="1">Membrane</location>
        <topology evidence="1">Multi-pass membrane protein</topology>
    </subcellularLocation>
</comment>
<feature type="transmembrane region" description="Helical" evidence="6">
    <location>
        <begin position="60"/>
        <end position="81"/>
    </location>
</feature>
<evidence type="ECO:0000256" key="1">
    <source>
        <dbReference type="ARBA" id="ARBA00004141"/>
    </source>
</evidence>
<reference evidence="8" key="1">
    <citation type="submission" date="2018-11" db="EMBL/GenBank/DDBJ databases">
        <authorList>
            <consortium name="Pathogen Informatics"/>
        </authorList>
    </citation>
    <scope>NUCLEOTIDE SEQUENCE [LARGE SCALE GENOMIC DNA]</scope>
</reference>
<dbReference type="GO" id="GO:0016020">
    <property type="term" value="C:membrane"/>
    <property type="evidence" value="ECO:0007669"/>
    <property type="project" value="UniProtKB-SubCell"/>
</dbReference>
<keyword evidence="5 6" id="KW-0472">Membrane</keyword>
<organism evidence="8">
    <name type="scientific">Heligmosomoides polygyrus</name>
    <name type="common">Parasitic roundworm</name>
    <dbReference type="NCBI Taxonomy" id="6339"/>
    <lineage>
        <taxon>Eukaryota</taxon>
        <taxon>Metazoa</taxon>
        <taxon>Ecdysozoa</taxon>
        <taxon>Nematoda</taxon>
        <taxon>Chromadorea</taxon>
        <taxon>Rhabditida</taxon>
        <taxon>Rhabditina</taxon>
        <taxon>Rhabditomorpha</taxon>
        <taxon>Strongyloidea</taxon>
        <taxon>Heligmosomidae</taxon>
        <taxon>Heligmosomoides</taxon>
    </lineage>
</organism>
<keyword evidence="3 6" id="KW-0812">Transmembrane</keyword>
<dbReference type="InterPro" id="IPR050920">
    <property type="entry name" value="Nematode_rcpt-like_delta"/>
</dbReference>
<evidence type="ECO:0000256" key="4">
    <source>
        <dbReference type="ARBA" id="ARBA00022989"/>
    </source>
</evidence>
<evidence type="ECO:0000256" key="6">
    <source>
        <dbReference type="SAM" id="Phobius"/>
    </source>
</evidence>
<sequence>MKSVTNPIQLFTTLTLFVTSVTIPALILYWRRLILKTINTSQQSHSEKAKYNSKKFLKALTAQAVVPLICLVPTGMLYIVMQFLNYNIVFLQYMFPMVTMLPCAIDPLCSIYFITPYRAWVLKKLRTFSTSWGLRTICFPNGNATRSTIDSNKF</sequence>
<dbReference type="EMBL" id="UZAH01025279">
    <property type="protein sequence ID" value="VDO60265.1"/>
    <property type="molecule type" value="Genomic_DNA"/>
</dbReference>
<feature type="transmembrane region" description="Helical" evidence="6">
    <location>
        <begin position="6"/>
        <end position="30"/>
    </location>
</feature>
<name>A0A3P8AGF4_HELPZ</name>
<comment type="similarity">
    <text evidence="2">Belongs to the nematode receptor-like protein srd family.</text>
</comment>
<proteinExistence type="inferred from homology"/>
<evidence type="ECO:0000256" key="5">
    <source>
        <dbReference type="ARBA" id="ARBA00023136"/>
    </source>
</evidence>
<feature type="transmembrane region" description="Helical" evidence="6">
    <location>
        <begin position="93"/>
        <end position="114"/>
    </location>
</feature>
<evidence type="ECO:0000259" key="7">
    <source>
        <dbReference type="PROSITE" id="PS50262"/>
    </source>
</evidence>